<gene>
    <name evidence="1" type="ORF">JMUB3933_2218</name>
    <name evidence="2" type="ORF">JMUB3934_2282</name>
</gene>
<dbReference type="RefSeq" id="WP_146962238.1">
    <property type="nucleotide sequence ID" value="NZ_AP019834.1"/>
</dbReference>
<evidence type="ECO:0000313" key="3">
    <source>
        <dbReference type="Proteomes" id="UP000321397"/>
    </source>
</evidence>
<reference evidence="1 3" key="1">
    <citation type="submission" date="2019-07" db="EMBL/GenBank/DDBJ databases">
        <title>Complete Genome Sequence of Leptotrichia wadei Strain JMUB3933.</title>
        <authorList>
            <person name="Watanabe S."/>
            <person name="Cui L."/>
        </authorList>
    </citation>
    <scope>NUCLEOTIDE SEQUENCE [LARGE SCALE GENOMIC DNA]</scope>
    <source>
        <strain evidence="1 3">JMUB3933</strain>
    </source>
</reference>
<organism evidence="1 3">
    <name type="scientific">Leptotrichia wadei</name>
    <dbReference type="NCBI Taxonomy" id="157687"/>
    <lineage>
        <taxon>Bacteria</taxon>
        <taxon>Fusobacteriati</taxon>
        <taxon>Fusobacteriota</taxon>
        <taxon>Fusobacteriia</taxon>
        <taxon>Fusobacteriales</taxon>
        <taxon>Leptotrichiaceae</taxon>
        <taxon>Leptotrichia</taxon>
    </lineage>
</organism>
<evidence type="ECO:0000313" key="1">
    <source>
        <dbReference type="EMBL" id="BBM48692.1"/>
    </source>
</evidence>
<accession>A0A510KAK8</accession>
<dbReference type="EMBL" id="AP019834">
    <property type="protein sequence ID" value="BBM48692.1"/>
    <property type="molecule type" value="Genomic_DNA"/>
</dbReference>
<reference evidence="2 4" key="2">
    <citation type="submission" date="2019-07" db="EMBL/GenBank/DDBJ databases">
        <title>Complete Genome Sequence of Leptotrichia wadei Strain JMUB3934.</title>
        <authorList>
            <person name="Watanabe S."/>
            <person name="Cui L."/>
        </authorList>
    </citation>
    <scope>NUCLEOTIDE SEQUENCE [LARGE SCALE GENOMIC DNA]</scope>
    <source>
        <strain evidence="2 4">JMUB3934</strain>
    </source>
</reference>
<evidence type="ECO:0000313" key="2">
    <source>
        <dbReference type="EMBL" id="BBM50960.1"/>
    </source>
</evidence>
<evidence type="ECO:0000313" key="4">
    <source>
        <dbReference type="Proteomes" id="UP000321501"/>
    </source>
</evidence>
<dbReference type="AlphaFoldDB" id="A0A510KAK8"/>
<dbReference type="Pfam" id="PF07751">
    <property type="entry name" value="Abi_2"/>
    <property type="match status" value="1"/>
</dbReference>
<protein>
    <submittedName>
        <fullName evidence="1">Abi-like protein</fullName>
    </submittedName>
</protein>
<dbReference type="Proteomes" id="UP000321501">
    <property type="component" value="Chromosome"/>
</dbReference>
<dbReference type="InterPro" id="IPR011664">
    <property type="entry name" value="Abi_system_AbiD/AbiF-like"/>
</dbReference>
<proteinExistence type="predicted"/>
<sequence length="314" mass="37541">MDKPFKTFDEQVAILNGLDEPNKRKRMNTDSNTKFYLMRDNYYSIINFYKEPFVIGKDGNNEDIYFPNVHFNELKALHDFDGELRILFFNFLTKIEKYFKTAIAYYFSDYYDKNIKETYLDPSNYIERLNEKGKSVLIRLYGHKINKSKEIIKHYSIKDNIPFWITIHFLTLGNISILFDILELDVKQNIMEHFKKLYKNDYNSYLNLNIKIISTFLNACSLFRNVAAHNERFYNFTLRGHIAGQKPLINGRILNNQKLFTLYNVLKIFLSKNDYEYLTSSLKYLVTKLEDKLNSISVNDILDRMDFPVDWHKQ</sequence>
<dbReference type="EMBL" id="AP019835">
    <property type="protein sequence ID" value="BBM50960.1"/>
    <property type="molecule type" value="Genomic_DNA"/>
</dbReference>
<name>A0A510KAK8_9FUSO</name>
<dbReference type="Proteomes" id="UP000321397">
    <property type="component" value="Chromosome"/>
</dbReference>